<feature type="compositionally biased region" description="Basic and acidic residues" evidence="1">
    <location>
        <begin position="39"/>
        <end position="56"/>
    </location>
</feature>
<name>A0A6A5TWA5_9PLEO</name>
<evidence type="ECO:0000256" key="1">
    <source>
        <dbReference type="SAM" id="MobiDB-lite"/>
    </source>
</evidence>
<dbReference type="Proteomes" id="UP000800035">
    <property type="component" value="Unassembled WGS sequence"/>
</dbReference>
<reference evidence="3" key="1">
    <citation type="journal article" date="2020" name="Stud. Mycol.">
        <title>101 Dothideomycetes genomes: a test case for predicting lifestyles and emergence of pathogens.</title>
        <authorList>
            <person name="Haridas S."/>
            <person name="Albert R."/>
            <person name="Binder M."/>
            <person name="Bloem J."/>
            <person name="Labutti K."/>
            <person name="Salamov A."/>
            <person name="Andreopoulos B."/>
            <person name="Baker S."/>
            <person name="Barry K."/>
            <person name="Bills G."/>
            <person name="Bluhm B."/>
            <person name="Cannon C."/>
            <person name="Castanera R."/>
            <person name="Culley D."/>
            <person name="Daum C."/>
            <person name="Ezra D."/>
            <person name="Gonzalez J."/>
            <person name="Henrissat B."/>
            <person name="Kuo A."/>
            <person name="Liang C."/>
            <person name="Lipzen A."/>
            <person name="Lutzoni F."/>
            <person name="Magnuson J."/>
            <person name="Mondo S."/>
            <person name="Nolan M."/>
            <person name="Ohm R."/>
            <person name="Pangilinan J."/>
            <person name="Park H.-J."/>
            <person name="Ramirez L."/>
            <person name="Alfaro M."/>
            <person name="Sun H."/>
            <person name="Tritt A."/>
            <person name="Yoshinaga Y."/>
            <person name="Zwiers L.-H."/>
            <person name="Turgeon B."/>
            <person name="Goodwin S."/>
            <person name="Spatafora J."/>
            <person name="Crous P."/>
            <person name="Grigoriev I."/>
        </authorList>
    </citation>
    <scope>NUCLEOTIDE SEQUENCE</scope>
    <source>
        <strain evidence="3">CBS 675.92</strain>
    </source>
</reference>
<feature type="chain" id="PRO_5025407241" evidence="2">
    <location>
        <begin position="22"/>
        <end position="83"/>
    </location>
</feature>
<feature type="region of interest" description="Disordered" evidence="1">
    <location>
        <begin position="17"/>
        <end position="72"/>
    </location>
</feature>
<dbReference type="EMBL" id="ML976992">
    <property type="protein sequence ID" value="KAF1956330.1"/>
    <property type="molecule type" value="Genomic_DNA"/>
</dbReference>
<organism evidence="3 4">
    <name type="scientific">Byssothecium circinans</name>
    <dbReference type="NCBI Taxonomy" id="147558"/>
    <lineage>
        <taxon>Eukaryota</taxon>
        <taxon>Fungi</taxon>
        <taxon>Dikarya</taxon>
        <taxon>Ascomycota</taxon>
        <taxon>Pezizomycotina</taxon>
        <taxon>Dothideomycetes</taxon>
        <taxon>Pleosporomycetidae</taxon>
        <taxon>Pleosporales</taxon>
        <taxon>Massarineae</taxon>
        <taxon>Massarinaceae</taxon>
        <taxon>Byssothecium</taxon>
    </lineage>
</organism>
<protein>
    <submittedName>
        <fullName evidence="3">Uncharacterized protein</fullName>
    </submittedName>
</protein>
<feature type="compositionally biased region" description="Polar residues" evidence="1">
    <location>
        <begin position="17"/>
        <end position="33"/>
    </location>
</feature>
<gene>
    <name evidence="3" type="ORF">CC80DRAFT_548628</name>
</gene>
<accession>A0A6A5TWA5</accession>
<proteinExistence type="predicted"/>
<evidence type="ECO:0000256" key="2">
    <source>
        <dbReference type="SAM" id="SignalP"/>
    </source>
</evidence>
<sequence>MKPTKLLTLLTLGLINPATSATPSHSIPEPSTSAHKHRQLEINRTQEDYRDGRDVGKATGPSKDAFADPGPRWYKCSDKVTGM</sequence>
<keyword evidence="2" id="KW-0732">Signal</keyword>
<dbReference type="AlphaFoldDB" id="A0A6A5TWA5"/>
<keyword evidence="4" id="KW-1185">Reference proteome</keyword>
<feature type="signal peptide" evidence="2">
    <location>
        <begin position="1"/>
        <end position="21"/>
    </location>
</feature>
<evidence type="ECO:0000313" key="3">
    <source>
        <dbReference type="EMBL" id="KAF1956330.1"/>
    </source>
</evidence>
<evidence type="ECO:0000313" key="4">
    <source>
        <dbReference type="Proteomes" id="UP000800035"/>
    </source>
</evidence>